<reference evidence="1 2" key="1">
    <citation type="submission" date="2018-06" db="EMBL/GenBank/DDBJ databases">
        <title>Genomic Encyclopedia of Archaeal and Bacterial Type Strains, Phase II (KMG-II): from individual species to whole genera.</title>
        <authorList>
            <person name="Goeker M."/>
        </authorList>
    </citation>
    <scope>NUCLEOTIDE SEQUENCE [LARGE SCALE GENOMIC DNA]</scope>
    <source>
        <strain evidence="1 2">DSM 27372</strain>
    </source>
</reference>
<proteinExistence type="predicted"/>
<dbReference type="Gene3D" id="3.40.50.2000">
    <property type="entry name" value="Glycogen Phosphorylase B"/>
    <property type="match status" value="1"/>
</dbReference>
<sequence length="397" mass="45650">MTKRTLFSKVSYIDTFSYGTSHEMFNSSLILMCSMIFDKIDCRMSRSVLQAFENLISDPIPTNFAFRSLYVVKGRSRFSLMLRYLFSAFQNILFLLLSSKEAVLIYPFNNLFSLKAINFINKFLKRRILIFCHGEMEVLVEDFGKNGILHRTLSRLCWNFFLNQNFKISEGIHFCVIGDVVKENLSKVLSSNVIERFICIDHPYIFDSKLNCKTSTDGTFHIGTVGTLSKIKGLDTFVSFVSKIDSSIKDKIKISITGHVTCGISALKELDVDVSSQNESLTRRDFKERIDKLDLILFFYSGDSYKITASGAILDALFYEKPILALRNDYFEYIFRKIGDFGFLANSLEEMIDELSARIKDNENKRIDFKTLKNKLTPELISLQLLSELSRIGYLNN</sequence>
<keyword evidence="2" id="KW-1185">Reference proteome</keyword>
<protein>
    <submittedName>
        <fullName evidence="1">Glycosyltransferase involved in cell wall biosynthesis</fullName>
    </submittedName>
</protein>
<dbReference type="SUPFAM" id="SSF53756">
    <property type="entry name" value="UDP-Glycosyltransferase/glycogen phosphorylase"/>
    <property type="match status" value="1"/>
</dbReference>
<gene>
    <name evidence="1" type="ORF">B0O44_1026</name>
</gene>
<keyword evidence="1" id="KW-0808">Transferase</keyword>
<accession>A0A318UJG6</accession>
<evidence type="ECO:0000313" key="1">
    <source>
        <dbReference type="EMBL" id="PYF75457.1"/>
    </source>
</evidence>
<evidence type="ECO:0000313" key="2">
    <source>
        <dbReference type="Proteomes" id="UP000248198"/>
    </source>
</evidence>
<comment type="caution">
    <text evidence="1">The sequence shown here is derived from an EMBL/GenBank/DDBJ whole genome shotgun (WGS) entry which is preliminary data.</text>
</comment>
<dbReference type="EMBL" id="QKLU01000002">
    <property type="protein sequence ID" value="PYF75457.1"/>
    <property type="molecule type" value="Genomic_DNA"/>
</dbReference>
<name>A0A318UJG6_9SPHI</name>
<dbReference type="Proteomes" id="UP000248198">
    <property type="component" value="Unassembled WGS sequence"/>
</dbReference>
<dbReference type="AlphaFoldDB" id="A0A318UJG6"/>
<organism evidence="1 2">
    <name type="scientific">Pedobacter nutrimenti</name>
    <dbReference type="NCBI Taxonomy" id="1241337"/>
    <lineage>
        <taxon>Bacteria</taxon>
        <taxon>Pseudomonadati</taxon>
        <taxon>Bacteroidota</taxon>
        <taxon>Sphingobacteriia</taxon>
        <taxon>Sphingobacteriales</taxon>
        <taxon>Sphingobacteriaceae</taxon>
        <taxon>Pedobacter</taxon>
    </lineage>
</organism>
<dbReference type="GO" id="GO:0016740">
    <property type="term" value="F:transferase activity"/>
    <property type="evidence" value="ECO:0007669"/>
    <property type="project" value="UniProtKB-KW"/>
</dbReference>